<evidence type="ECO:0008006" key="4">
    <source>
        <dbReference type="Google" id="ProtNLM"/>
    </source>
</evidence>
<feature type="compositionally biased region" description="Low complexity" evidence="1">
    <location>
        <begin position="64"/>
        <end position="76"/>
    </location>
</feature>
<organism evidence="2 3">
    <name type="scientific">Emericellopsis atlantica</name>
    <dbReference type="NCBI Taxonomy" id="2614577"/>
    <lineage>
        <taxon>Eukaryota</taxon>
        <taxon>Fungi</taxon>
        <taxon>Dikarya</taxon>
        <taxon>Ascomycota</taxon>
        <taxon>Pezizomycotina</taxon>
        <taxon>Sordariomycetes</taxon>
        <taxon>Hypocreomycetidae</taxon>
        <taxon>Hypocreales</taxon>
        <taxon>Bionectriaceae</taxon>
        <taxon>Emericellopsis</taxon>
    </lineage>
</organism>
<dbReference type="GeneID" id="70298155"/>
<evidence type="ECO:0000313" key="2">
    <source>
        <dbReference type="EMBL" id="KAG9254810.1"/>
    </source>
</evidence>
<dbReference type="AlphaFoldDB" id="A0A9P7ZNI5"/>
<dbReference type="Proteomes" id="UP000887229">
    <property type="component" value="Unassembled WGS sequence"/>
</dbReference>
<gene>
    <name evidence="2" type="ORF">F5Z01DRAFT_95945</name>
</gene>
<keyword evidence="3" id="KW-1185">Reference proteome</keyword>
<comment type="caution">
    <text evidence="2">The sequence shown here is derived from an EMBL/GenBank/DDBJ whole genome shotgun (WGS) entry which is preliminary data.</text>
</comment>
<evidence type="ECO:0000313" key="3">
    <source>
        <dbReference type="Proteomes" id="UP000887229"/>
    </source>
</evidence>
<dbReference type="Pfam" id="PF08316">
    <property type="entry name" value="Pal1"/>
    <property type="match status" value="1"/>
</dbReference>
<dbReference type="PANTHER" id="PTHR28307:SF1">
    <property type="entry name" value="PAL1 CELL MORPHOLOGY PROTEIN"/>
    <property type="match status" value="1"/>
</dbReference>
<evidence type="ECO:0000256" key="1">
    <source>
        <dbReference type="SAM" id="MobiDB-lite"/>
    </source>
</evidence>
<dbReference type="InterPro" id="IPR013226">
    <property type="entry name" value="Pal1"/>
</dbReference>
<accession>A0A9P7ZNI5</accession>
<dbReference type="OrthoDB" id="5389892at2759"/>
<dbReference type="EMBL" id="MU251253">
    <property type="protein sequence ID" value="KAG9254810.1"/>
    <property type="molecule type" value="Genomic_DNA"/>
</dbReference>
<sequence length="311" mass="34121">MSQTARPAKGATTTTTESLLDTPITPPLQARKTRDHASRDALLDPFSDPRQRPRSSSAVGHPTPAHSAPRRSASNAHSRHRSTNSRDAKPLEYMKSHNRSANKTHRRGASLTDPIDALDTIGGGYHHDGPYEATLASRNRNPKYAPLNAVRDSNNEALRATPREFIEDSLRLHVPLQGVATIPAGMTHGDQVMNYKEGADLMREEDAEGGAYKRWDGVKYHPDDLKGKGEPSYTYERDQVQKGKGLLEPEGIELRPQYRMRSHSSGAHGGASTGREGGDIGRSNTTGKKRLSDGLKRRFGMKKDVPAGEVH</sequence>
<feature type="region of interest" description="Disordered" evidence="1">
    <location>
        <begin position="1"/>
        <end position="93"/>
    </location>
</feature>
<dbReference type="PANTHER" id="PTHR28307">
    <property type="entry name" value="PROTEIN PAL1"/>
    <property type="match status" value="1"/>
</dbReference>
<reference evidence="2" key="1">
    <citation type="journal article" date="2021" name="IMA Fungus">
        <title>Genomic characterization of three marine fungi, including Emericellopsis atlantica sp. nov. with signatures of a generalist lifestyle and marine biomass degradation.</title>
        <authorList>
            <person name="Hagestad O.C."/>
            <person name="Hou L."/>
            <person name="Andersen J.H."/>
            <person name="Hansen E.H."/>
            <person name="Altermark B."/>
            <person name="Li C."/>
            <person name="Kuhnert E."/>
            <person name="Cox R.J."/>
            <person name="Crous P.W."/>
            <person name="Spatafora J.W."/>
            <person name="Lail K."/>
            <person name="Amirebrahimi M."/>
            <person name="Lipzen A."/>
            <person name="Pangilinan J."/>
            <person name="Andreopoulos W."/>
            <person name="Hayes R.D."/>
            <person name="Ng V."/>
            <person name="Grigoriev I.V."/>
            <person name="Jackson S.A."/>
            <person name="Sutton T.D.S."/>
            <person name="Dobson A.D.W."/>
            <person name="Rama T."/>
        </authorList>
    </citation>
    <scope>NUCLEOTIDE SEQUENCE</scope>
    <source>
        <strain evidence="2">TS7</strain>
    </source>
</reference>
<feature type="compositionally biased region" description="Basic and acidic residues" evidence="1">
    <location>
        <begin position="290"/>
        <end position="311"/>
    </location>
</feature>
<feature type="region of interest" description="Disordered" evidence="1">
    <location>
        <begin position="226"/>
        <end position="311"/>
    </location>
</feature>
<name>A0A9P7ZNI5_9HYPO</name>
<feature type="compositionally biased region" description="Basic and acidic residues" evidence="1">
    <location>
        <begin position="226"/>
        <end position="247"/>
    </location>
</feature>
<proteinExistence type="predicted"/>
<feature type="compositionally biased region" description="Basic and acidic residues" evidence="1">
    <location>
        <begin position="84"/>
        <end position="93"/>
    </location>
</feature>
<dbReference type="RefSeq" id="XP_046118734.1">
    <property type="nucleotide sequence ID" value="XM_046267252.1"/>
</dbReference>
<feature type="compositionally biased region" description="Basic and acidic residues" evidence="1">
    <location>
        <begin position="35"/>
        <end position="51"/>
    </location>
</feature>
<dbReference type="GO" id="GO:0005737">
    <property type="term" value="C:cytoplasm"/>
    <property type="evidence" value="ECO:0007669"/>
    <property type="project" value="TreeGrafter"/>
</dbReference>
<protein>
    <recommendedName>
        <fullName evidence="4">Pal1 cell morphology protein</fullName>
    </recommendedName>
</protein>